<evidence type="ECO:0000256" key="1">
    <source>
        <dbReference type="ARBA" id="ARBA00001933"/>
    </source>
</evidence>
<accession>A0A1H4DX23</accession>
<evidence type="ECO:0000313" key="6">
    <source>
        <dbReference type="EMBL" id="SEA77324.1"/>
    </source>
</evidence>
<dbReference type="EMBL" id="FNRK01000029">
    <property type="protein sequence ID" value="SEA77324.1"/>
    <property type="molecule type" value="Genomic_DNA"/>
</dbReference>
<dbReference type="InterPro" id="IPR036038">
    <property type="entry name" value="Aminotransferase-like"/>
</dbReference>
<dbReference type="Pfam" id="PF01063">
    <property type="entry name" value="Aminotran_4"/>
    <property type="match status" value="1"/>
</dbReference>
<dbReference type="InterPro" id="IPR050571">
    <property type="entry name" value="Class-IV_PLP-Dep_Aminotrnsfr"/>
</dbReference>
<dbReference type="AlphaFoldDB" id="A0A1H4DX23"/>
<dbReference type="Proteomes" id="UP000199394">
    <property type="component" value="Unassembled WGS sequence"/>
</dbReference>
<dbReference type="InterPro" id="IPR001544">
    <property type="entry name" value="Aminotrans_IV"/>
</dbReference>
<dbReference type="InterPro" id="IPR043132">
    <property type="entry name" value="BCAT-like_C"/>
</dbReference>
<gene>
    <name evidence="6" type="ORF">SAMN04515656_1296</name>
</gene>
<dbReference type="Gene3D" id="3.30.470.10">
    <property type="match status" value="1"/>
</dbReference>
<keyword evidence="7" id="KW-1185">Reference proteome</keyword>
<dbReference type="SUPFAM" id="SSF56752">
    <property type="entry name" value="D-aminoacid aminotransferase-like PLP-dependent enzymes"/>
    <property type="match status" value="1"/>
</dbReference>
<evidence type="ECO:0000256" key="5">
    <source>
        <dbReference type="RuleBase" id="RU004516"/>
    </source>
</evidence>
<keyword evidence="6" id="KW-0456">Lyase</keyword>
<dbReference type="PANTHER" id="PTHR42743:SF11">
    <property type="entry name" value="AMINODEOXYCHORISMATE LYASE"/>
    <property type="match status" value="1"/>
</dbReference>
<dbReference type="GO" id="GO:0046394">
    <property type="term" value="P:carboxylic acid biosynthetic process"/>
    <property type="evidence" value="ECO:0007669"/>
    <property type="project" value="UniProtKB-ARBA"/>
</dbReference>
<evidence type="ECO:0000256" key="3">
    <source>
        <dbReference type="ARBA" id="ARBA00022898"/>
    </source>
</evidence>
<sequence>MHPLTPDSGFQFGLGVFETIAVEGGQALFLDSHLDRLESGLGALALSNPRYHREAVRAQLVALARGQQHIAIKILVTAENMWVQKRDNPYTEALYEKGAHITMSPVLRNETSPLTYIKSCNYGDLYLEKQRTKALGYDEVIFTNTRGEVTEGAVSNLFGIKQGQIITPPVSCGLLNGVLRQFLMEKFPIREEIITPETLTHCDEVFLTNSLMGVLPVRGYRDRVYAMAQGAAIREAYCRQIASKD</sequence>
<evidence type="ECO:0000256" key="2">
    <source>
        <dbReference type="ARBA" id="ARBA00009320"/>
    </source>
</evidence>
<dbReference type="GO" id="GO:0005829">
    <property type="term" value="C:cytosol"/>
    <property type="evidence" value="ECO:0007669"/>
    <property type="project" value="TreeGrafter"/>
</dbReference>
<protein>
    <submittedName>
        <fullName evidence="6">4-amino-4-deoxychorismate lyase</fullName>
    </submittedName>
</protein>
<comment type="similarity">
    <text evidence="2 4">Belongs to the class-IV pyridoxal-phosphate-dependent aminotransferase family.</text>
</comment>
<dbReference type="InterPro" id="IPR018300">
    <property type="entry name" value="Aminotrans_IV_CS"/>
</dbReference>
<dbReference type="FunFam" id="3.20.10.10:FF:000002">
    <property type="entry name" value="D-alanine aminotransferase"/>
    <property type="match status" value="1"/>
</dbReference>
<dbReference type="InterPro" id="IPR043131">
    <property type="entry name" value="BCAT-like_N"/>
</dbReference>
<proteinExistence type="inferred from homology"/>
<dbReference type="PROSITE" id="PS00770">
    <property type="entry name" value="AA_TRANSFER_CLASS_4"/>
    <property type="match status" value="1"/>
</dbReference>
<dbReference type="Gene3D" id="3.20.10.10">
    <property type="entry name" value="D-amino Acid Aminotransferase, subunit A, domain 2"/>
    <property type="match status" value="1"/>
</dbReference>
<dbReference type="PANTHER" id="PTHR42743">
    <property type="entry name" value="AMINO-ACID AMINOTRANSFERASE"/>
    <property type="match status" value="1"/>
</dbReference>
<evidence type="ECO:0000256" key="4">
    <source>
        <dbReference type="RuleBase" id="RU004106"/>
    </source>
</evidence>
<reference evidence="6 7" key="1">
    <citation type="submission" date="2016-10" db="EMBL/GenBank/DDBJ databases">
        <authorList>
            <person name="de Groot N.N."/>
        </authorList>
    </citation>
    <scope>NUCLEOTIDE SEQUENCE [LARGE SCALE GENOMIC DNA]</scope>
    <source>
        <strain evidence="6 7">SR12</strain>
    </source>
</reference>
<dbReference type="STRING" id="81409.SAMN04515656_1296"/>
<evidence type="ECO:0000313" key="7">
    <source>
        <dbReference type="Proteomes" id="UP000199394"/>
    </source>
</evidence>
<dbReference type="RefSeq" id="WP_176966726.1">
    <property type="nucleotide sequence ID" value="NZ_FNRK01000029.1"/>
</dbReference>
<comment type="cofactor">
    <cofactor evidence="1 5">
        <name>pyridoxal 5'-phosphate</name>
        <dbReference type="ChEBI" id="CHEBI:597326"/>
    </cofactor>
</comment>
<keyword evidence="3 5" id="KW-0663">Pyridoxal phosphate</keyword>
<dbReference type="GO" id="GO:0008652">
    <property type="term" value="P:amino acid biosynthetic process"/>
    <property type="evidence" value="ECO:0007669"/>
    <property type="project" value="UniProtKB-ARBA"/>
</dbReference>
<dbReference type="GO" id="GO:0016829">
    <property type="term" value="F:lyase activity"/>
    <property type="evidence" value="ECO:0007669"/>
    <property type="project" value="UniProtKB-KW"/>
</dbReference>
<name>A0A1H4DX23_9FIRM</name>
<organism evidence="6 7">
    <name type="scientific">Eubacterium aggregans</name>
    <dbReference type="NCBI Taxonomy" id="81409"/>
    <lineage>
        <taxon>Bacteria</taxon>
        <taxon>Bacillati</taxon>
        <taxon>Bacillota</taxon>
        <taxon>Clostridia</taxon>
        <taxon>Eubacteriales</taxon>
        <taxon>Eubacteriaceae</taxon>
        <taxon>Eubacterium</taxon>
    </lineage>
</organism>